<gene>
    <name evidence="6" type="ORF">MS3_00004764</name>
</gene>
<sequence>MSIYFENIPKENDESNLQSWIDYRHHCIDDTTNNSMFESYNRINIPVHLINHRTLVEFEPNTETCYIKDSKETCLSASKPNMTCYWCSTANTCTNGLDTHIDHWMENDCHPTKSYVYVYVIIALVSCFVIVCAGFVIWFKLFKGK</sequence>
<dbReference type="GO" id="GO:0016020">
    <property type="term" value="C:membrane"/>
    <property type="evidence" value="ECO:0007669"/>
    <property type="project" value="UniProtKB-SubCell"/>
</dbReference>
<evidence type="ECO:0000256" key="4">
    <source>
        <dbReference type="ARBA" id="ARBA00022989"/>
    </source>
</evidence>
<dbReference type="InterPro" id="IPR031152">
    <property type="entry name" value="PLXDC"/>
</dbReference>
<dbReference type="PANTHER" id="PTHR13055:SF12">
    <property type="entry name" value="LD40707P"/>
    <property type="match status" value="1"/>
</dbReference>
<reference evidence="6" key="4">
    <citation type="journal article" date="2022" name="PLoS Pathog.">
        <title>Chromosome-level genome of Schistosoma haematobium underpins genome-wide explorations of molecular variation.</title>
        <authorList>
            <person name="Stroehlein A.J."/>
            <person name="Korhonen P.K."/>
            <person name="Lee V.V."/>
            <person name="Ralph S.A."/>
            <person name="Mentink-Kane M."/>
            <person name="You H."/>
            <person name="McManus D.P."/>
            <person name="Tchuente L.T."/>
            <person name="Stothard J.R."/>
            <person name="Kaur P."/>
            <person name="Dudchenko O."/>
            <person name="Aiden E.L."/>
            <person name="Yang B."/>
            <person name="Yang H."/>
            <person name="Emery A.M."/>
            <person name="Webster B.L."/>
            <person name="Brindley P.J."/>
            <person name="Rollinson D."/>
            <person name="Chang B.C.H."/>
            <person name="Gasser R.B."/>
            <person name="Young N.D."/>
        </authorList>
    </citation>
    <scope>NUCLEOTIDE SEQUENCE</scope>
</reference>
<evidence type="ECO:0008006" key="8">
    <source>
        <dbReference type="Google" id="ProtNLM"/>
    </source>
</evidence>
<protein>
    <recommendedName>
        <fullName evidence="8">Egg protein CP391S-like protein</fullName>
    </recommendedName>
</protein>
<accession>A0A922ISZ0</accession>
<evidence type="ECO:0000256" key="1">
    <source>
        <dbReference type="ARBA" id="ARBA00004479"/>
    </source>
</evidence>
<dbReference type="RefSeq" id="XP_051068638.1">
    <property type="nucleotide sequence ID" value="XM_051212737.1"/>
</dbReference>
<evidence type="ECO:0000313" key="6">
    <source>
        <dbReference type="EMBL" id="KAH9586793.1"/>
    </source>
</evidence>
<dbReference type="KEGG" id="shx:MS3_00004764"/>
<dbReference type="AlphaFoldDB" id="A0A922ISZ0"/>
<reference evidence="6" key="2">
    <citation type="journal article" date="2019" name="Gigascience">
        <title>High-quality Schistosoma haematobium genome achieved by single-molecule and long-range sequencing.</title>
        <authorList>
            <person name="Stroehlein A.J."/>
            <person name="Korhonen P.K."/>
            <person name="Chong T.M."/>
            <person name="Lim Y.L."/>
            <person name="Chan K.G."/>
            <person name="Webster B."/>
            <person name="Rollinson D."/>
            <person name="Brindley P.J."/>
            <person name="Gasser R.B."/>
            <person name="Young N.D."/>
        </authorList>
    </citation>
    <scope>NUCLEOTIDE SEQUENCE</scope>
</reference>
<dbReference type="GeneID" id="24596349"/>
<organism evidence="6 7">
    <name type="scientific">Schistosoma haematobium</name>
    <name type="common">Blood fluke</name>
    <dbReference type="NCBI Taxonomy" id="6185"/>
    <lineage>
        <taxon>Eukaryota</taxon>
        <taxon>Metazoa</taxon>
        <taxon>Spiralia</taxon>
        <taxon>Lophotrochozoa</taxon>
        <taxon>Platyhelminthes</taxon>
        <taxon>Trematoda</taxon>
        <taxon>Digenea</taxon>
        <taxon>Strigeidida</taxon>
        <taxon>Schistosomatoidea</taxon>
        <taxon>Schistosomatidae</taxon>
        <taxon>Schistosoma</taxon>
    </lineage>
</organism>
<comment type="caution">
    <text evidence="6">The sequence shown here is derived from an EMBL/GenBank/DDBJ whole genome shotgun (WGS) entry which is preliminary data.</text>
</comment>
<keyword evidence="4 5" id="KW-1133">Transmembrane helix</keyword>
<keyword evidence="5" id="KW-0472">Membrane</keyword>
<keyword evidence="2 5" id="KW-0812">Transmembrane</keyword>
<evidence type="ECO:0000256" key="3">
    <source>
        <dbReference type="ARBA" id="ARBA00022729"/>
    </source>
</evidence>
<dbReference type="Proteomes" id="UP000471633">
    <property type="component" value="Unassembled WGS sequence"/>
</dbReference>
<reference evidence="6" key="1">
    <citation type="journal article" date="2012" name="Nat. Genet.">
        <title>Whole-genome sequence of Schistosoma haematobium.</title>
        <authorList>
            <person name="Young N.D."/>
            <person name="Jex A.R."/>
            <person name="Li B."/>
            <person name="Liu S."/>
            <person name="Yang L."/>
            <person name="Xiong Z."/>
            <person name="Li Y."/>
            <person name="Cantacessi C."/>
            <person name="Hall R.S."/>
            <person name="Xu X."/>
            <person name="Chen F."/>
            <person name="Wu X."/>
            <person name="Zerlotini A."/>
            <person name="Oliveira G."/>
            <person name="Hofmann A."/>
            <person name="Zhang G."/>
            <person name="Fang X."/>
            <person name="Kang Y."/>
            <person name="Campbell B.E."/>
            <person name="Loukas A."/>
            <person name="Ranganathan S."/>
            <person name="Rollinson D."/>
            <person name="Rinaldi G."/>
            <person name="Brindley P.J."/>
            <person name="Yang H."/>
            <person name="Wang J."/>
            <person name="Wang J."/>
            <person name="Gasser R.B."/>
        </authorList>
    </citation>
    <scope>NUCLEOTIDE SEQUENCE</scope>
</reference>
<comment type="subcellular location">
    <subcellularLocation>
        <location evidence="1">Membrane</location>
        <topology evidence="1">Single-pass type I membrane protein</topology>
    </subcellularLocation>
</comment>
<feature type="transmembrane region" description="Helical" evidence="5">
    <location>
        <begin position="116"/>
        <end position="139"/>
    </location>
</feature>
<dbReference type="EMBL" id="AMPZ03000003">
    <property type="protein sequence ID" value="KAH9586793.1"/>
    <property type="molecule type" value="Genomic_DNA"/>
</dbReference>
<dbReference type="PANTHER" id="PTHR13055">
    <property type="entry name" value="TUMOR ENDOTHELIAL MARKER 7 RELATED"/>
    <property type="match status" value="1"/>
</dbReference>
<evidence type="ECO:0000256" key="5">
    <source>
        <dbReference type="SAM" id="Phobius"/>
    </source>
</evidence>
<dbReference type="Gene3D" id="3.30.1680.10">
    <property type="entry name" value="ligand-binding face of the semaphorins, domain 2"/>
    <property type="match status" value="1"/>
</dbReference>
<keyword evidence="3" id="KW-0732">Signal</keyword>
<name>A0A922ISZ0_SCHHA</name>
<proteinExistence type="predicted"/>
<reference evidence="6" key="3">
    <citation type="submission" date="2021-06" db="EMBL/GenBank/DDBJ databases">
        <title>Chromosome-level genome assembly for S. haematobium.</title>
        <authorList>
            <person name="Stroehlein A.J."/>
        </authorList>
    </citation>
    <scope>NUCLEOTIDE SEQUENCE</scope>
</reference>
<dbReference type="CTD" id="24596349"/>
<keyword evidence="7" id="KW-1185">Reference proteome</keyword>
<evidence type="ECO:0000313" key="7">
    <source>
        <dbReference type="Proteomes" id="UP000471633"/>
    </source>
</evidence>
<evidence type="ECO:0000256" key="2">
    <source>
        <dbReference type="ARBA" id="ARBA00022692"/>
    </source>
</evidence>